<evidence type="ECO:0000313" key="1">
    <source>
        <dbReference type="EMBL" id="GIX68955.1"/>
    </source>
</evidence>
<proteinExistence type="predicted"/>
<dbReference type="EMBL" id="BPLR01002010">
    <property type="protein sequence ID" value="GIX68955.1"/>
    <property type="molecule type" value="Genomic_DNA"/>
</dbReference>
<sequence length="80" mass="9521">MSIRANMEIFKISKKFIFRGLQKSQLPTQVIARALFHNAICRFEFSEEKGKMEGKNVTFPSLSLNFRELYCWKNEREMRA</sequence>
<accession>A0AAV4MAU1</accession>
<comment type="caution">
    <text evidence="1">The sequence shown here is derived from an EMBL/GenBank/DDBJ whole genome shotgun (WGS) entry which is preliminary data.</text>
</comment>
<name>A0AAV4MAU1_CAEEX</name>
<dbReference type="AlphaFoldDB" id="A0AAV4MAU1"/>
<gene>
    <name evidence="1" type="ORF">CEXT_272811</name>
</gene>
<protein>
    <submittedName>
        <fullName evidence="1">Uncharacterized protein</fullName>
    </submittedName>
</protein>
<evidence type="ECO:0000313" key="2">
    <source>
        <dbReference type="Proteomes" id="UP001054945"/>
    </source>
</evidence>
<keyword evidence="2" id="KW-1185">Reference proteome</keyword>
<organism evidence="1 2">
    <name type="scientific">Caerostris extrusa</name>
    <name type="common">Bark spider</name>
    <name type="synonym">Caerostris bankana</name>
    <dbReference type="NCBI Taxonomy" id="172846"/>
    <lineage>
        <taxon>Eukaryota</taxon>
        <taxon>Metazoa</taxon>
        <taxon>Ecdysozoa</taxon>
        <taxon>Arthropoda</taxon>
        <taxon>Chelicerata</taxon>
        <taxon>Arachnida</taxon>
        <taxon>Araneae</taxon>
        <taxon>Araneomorphae</taxon>
        <taxon>Entelegynae</taxon>
        <taxon>Araneoidea</taxon>
        <taxon>Araneidae</taxon>
        <taxon>Caerostris</taxon>
    </lineage>
</organism>
<dbReference type="Proteomes" id="UP001054945">
    <property type="component" value="Unassembled WGS sequence"/>
</dbReference>
<reference evidence="1 2" key="1">
    <citation type="submission" date="2021-06" db="EMBL/GenBank/DDBJ databases">
        <title>Caerostris extrusa draft genome.</title>
        <authorList>
            <person name="Kono N."/>
            <person name="Arakawa K."/>
        </authorList>
    </citation>
    <scope>NUCLEOTIDE SEQUENCE [LARGE SCALE GENOMIC DNA]</scope>
</reference>